<keyword evidence="8" id="KW-1185">Reference proteome</keyword>
<feature type="compositionally biased region" description="Polar residues" evidence="6">
    <location>
        <begin position="93"/>
        <end position="108"/>
    </location>
</feature>
<dbReference type="GO" id="GO:0010468">
    <property type="term" value="P:regulation of gene expression"/>
    <property type="evidence" value="ECO:0007669"/>
    <property type="project" value="UniProtKB-ARBA"/>
</dbReference>
<feature type="compositionally biased region" description="Polar residues" evidence="6">
    <location>
        <begin position="194"/>
        <end position="208"/>
    </location>
</feature>
<keyword evidence="4" id="KW-0804">Transcription</keyword>
<dbReference type="OrthoDB" id="20886at2759"/>
<keyword evidence="2" id="KW-0678">Repressor</keyword>
<sequence>MASASDAVLLASIAVPTLLEPAAPVAVPLEPAEGGLDDLPDNGSSSLSELGDASDDQSEPTPRPSVPPESVDGDSEAETERLEKTPRKLVRTATDTSIASEQLYQRTPSKLVYSRTLDEDDSAPLSPSATLEEAVVVDASDPNAALHSLSIVATSEAAGITETTGKKRKRSSEESSSIDEPADEPDRKRRGSVLNGSQEGVADRSTQADVEEELDHAEERIAELAQEDAELEQRQADVAAEAISELATVAKLTKPRKGGRKGKRKVDDTGDTPGEPVATIEANDGEAEGDHDEDDGGAHDEEAAKKKKAIDELSKIERKFKIFREKLCDEQIAQCEKELEMLKQPNCIHPEYLAMIQAVDERRNEKIAYERQLLQYKLKCRDIQTVAERHQIHSQYFQTVRDVRENILSECNQRVHELQKGRRQLGVEEVDYSIKLPEKRSEQIRQQSAYNLEVSILSGVAKYVGFPAAPDIKPARATDIDDDLRAMKITTRTVPVPVSAPVAYVRTVDEAAAEEQFIERTPWANPQHPAHQQSHYASGPGRIPSQTYQTPAGQRRAVDVHAPNGSASTIEVNSNPPSSAAATGYANATTGRIIDSESPVLQMKRNPSDLPPQSETPGSFYRNFSAHGRDPHTGNAHVLSSPAAGHVEPQFDEQRWRSNGIRPLNANSVPPTSSMPNGPDAARIPLGQRGSLGAVSVGSGNGLFGR</sequence>
<accession>A0A6A5YKB9</accession>
<organism evidence="7 8">
    <name type="scientific">Lophiotrema nucula</name>
    <dbReference type="NCBI Taxonomy" id="690887"/>
    <lineage>
        <taxon>Eukaryota</taxon>
        <taxon>Fungi</taxon>
        <taxon>Dikarya</taxon>
        <taxon>Ascomycota</taxon>
        <taxon>Pezizomycotina</taxon>
        <taxon>Dothideomycetes</taxon>
        <taxon>Pleosporomycetidae</taxon>
        <taxon>Pleosporales</taxon>
        <taxon>Lophiotremataceae</taxon>
        <taxon>Lophiotrema</taxon>
    </lineage>
</organism>
<dbReference type="InterPro" id="IPR013907">
    <property type="entry name" value="Sds3"/>
</dbReference>
<evidence type="ECO:0000313" key="7">
    <source>
        <dbReference type="EMBL" id="KAF2106651.1"/>
    </source>
</evidence>
<keyword evidence="3" id="KW-0805">Transcription regulation</keyword>
<proteinExistence type="predicted"/>
<dbReference type="SMART" id="SM01401">
    <property type="entry name" value="Sds3"/>
    <property type="match status" value="1"/>
</dbReference>
<dbReference type="Pfam" id="PF08598">
    <property type="entry name" value="Sds3"/>
    <property type="match status" value="1"/>
</dbReference>
<dbReference type="Proteomes" id="UP000799770">
    <property type="component" value="Unassembled WGS sequence"/>
</dbReference>
<dbReference type="EMBL" id="ML977360">
    <property type="protein sequence ID" value="KAF2106651.1"/>
    <property type="molecule type" value="Genomic_DNA"/>
</dbReference>
<feature type="region of interest" description="Disordered" evidence="6">
    <location>
        <begin position="149"/>
        <end position="307"/>
    </location>
</feature>
<evidence type="ECO:0000256" key="5">
    <source>
        <dbReference type="ARBA" id="ARBA00023242"/>
    </source>
</evidence>
<feature type="compositionally biased region" description="Polar residues" evidence="6">
    <location>
        <begin position="665"/>
        <end position="676"/>
    </location>
</feature>
<evidence type="ECO:0000256" key="3">
    <source>
        <dbReference type="ARBA" id="ARBA00023015"/>
    </source>
</evidence>
<name>A0A6A5YKB9_9PLEO</name>
<evidence type="ECO:0000256" key="6">
    <source>
        <dbReference type="SAM" id="MobiDB-lite"/>
    </source>
</evidence>
<comment type="subcellular location">
    <subcellularLocation>
        <location evidence="1">Nucleus</location>
    </subcellularLocation>
</comment>
<protein>
    <submittedName>
        <fullName evidence="7">Sds3-like-domain-containing protein</fullName>
    </submittedName>
</protein>
<evidence type="ECO:0000313" key="8">
    <source>
        <dbReference type="Proteomes" id="UP000799770"/>
    </source>
</evidence>
<feature type="region of interest" description="Disordered" evidence="6">
    <location>
        <begin position="661"/>
        <end position="706"/>
    </location>
</feature>
<feature type="region of interest" description="Disordered" evidence="6">
    <location>
        <begin position="29"/>
        <end position="108"/>
    </location>
</feature>
<evidence type="ECO:0000256" key="2">
    <source>
        <dbReference type="ARBA" id="ARBA00022491"/>
    </source>
</evidence>
<dbReference type="GO" id="GO:0005654">
    <property type="term" value="C:nucleoplasm"/>
    <property type="evidence" value="ECO:0007669"/>
    <property type="project" value="UniProtKB-ARBA"/>
</dbReference>
<dbReference type="PANTHER" id="PTHR21964">
    <property type="entry name" value="BREAST CANCER METASTASIS-SUPPRESSOR 1"/>
    <property type="match status" value="1"/>
</dbReference>
<evidence type="ECO:0000256" key="1">
    <source>
        <dbReference type="ARBA" id="ARBA00004123"/>
    </source>
</evidence>
<reference evidence="7" key="1">
    <citation type="journal article" date="2020" name="Stud. Mycol.">
        <title>101 Dothideomycetes genomes: a test case for predicting lifestyles and emergence of pathogens.</title>
        <authorList>
            <person name="Haridas S."/>
            <person name="Albert R."/>
            <person name="Binder M."/>
            <person name="Bloem J."/>
            <person name="Labutti K."/>
            <person name="Salamov A."/>
            <person name="Andreopoulos B."/>
            <person name="Baker S."/>
            <person name="Barry K."/>
            <person name="Bills G."/>
            <person name="Bluhm B."/>
            <person name="Cannon C."/>
            <person name="Castanera R."/>
            <person name="Culley D."/>
            <person name="Daum C."/>
            <person name="Ezra D."/>
            <person name="Gonzalez J."/>
            <person name="Henrissat B."/>
            <person name="Kuo A."/>
            <person name="Liang C."/>
            <person name="Lipzen A."/>
            <person name="Lutzoni F."/>
            <person name="Magnuson J."/>
            <person name="Mondo S."/>
            <person name="Nolan M."/>
            <person name="Ohm R."/>
            <person name="Pangilinan J."/>
            <person name="Park H.-J."/>
            <person name="Ramirez L."/>
            <person name="Alfaro M."/>
            <person name="Sun H."/>
            <person name="Tritt A."/>
            <person name="Yoshinaga Y."/>
            <person name="Zwiers L.-H."/>
            <person name="Turgeon B."/>
            <person name="Goodwin S."/>
            <person name="Spatafora J."/>
            <person name="Crous P."/>
            <person name="Grigoriev I."/>
        </authorList>
    </citation>
    <scope>NUCLEOTIDE SEQUENCE</scope>
    <source>
        <strain evidence="7">CBS 627.86</strain>
    </source>
</reference>
<dbReference type="Gene3D" id="1.20.5.1500">
    <property type="match status" value="1"/>
</dbReference>
<feature type="compositionally biased region" description="Basic residues" evidence="6">
    <location>
        <begin position="253"/>
        <end position="264"/>
    </location>
</feature>
<dbReference type="AlphaFoldDB" id="A0A6A5YKB9"/>
<gene>
    <name evidence="7" type="ORF">BDV96DRAFT_607137</name>
</gene>
<feature type="compositionally biased region" description="Basic and acidic residues" evidence="6">
    <location>
        <begin position="296"/>
        <end position="307"/>
    </location>
</feature>
<evidence type="ECO:0000256" key="4">
    <source>
        <dbReference type="ARBA" id="ARBA00023163"/>
    </source>
</evidence>
<keyword evidence="5" id="KW-0539">Nucleus</keyword>
<feature type="region of interest" description="Disordered" evidence="6">
    <location>
        <begin position="524"/>
        <end position="546"/>
    </location>
</feature>
<feature type="compositionally biased region" description="Acidic residues" evidence="6">
    <location>
        <begin position="283"/>
        <end position="295"/>
    </location>
</feature>